<accession>A0A6G1J7A0</accession>
<reference evidence="2" key="1">
    <citation type="journal article" date="2020" name="Stud. Mycol.">
        <title>101 Dothideomycetes genomes: a test case for predicting lifestyles and emergence of pathogens.</title>
        <authorList>
            <person name="Haridas S."/>
            <person name="Albert R."/>
            <person name="Binder M."/>
            <person name="Bloem J."/>
            <person name="Labutti K."/>
            <person name="Salamov A."/>
            <person name="Andreopoulos B."/>
            <person name="Baker S."/>
            <person name="Barry K."/>
            <person name="Bills G."/>
            <person name="Bluhm B."/>
            <person name="Cannon C."/>
            <person name="Castanera R."/>
            <person name="Culley D."/>
            <person name="Daum C."/>
            <person name="Ezra D."/>
            <person name="Gonzalez J."/>
            <person name="Henrissat B."/>
            <person name="Kuo A."/>
            <person name="Liang C."/>
            <person name="Lipzen A."/>
            <person name="Lutzoni F."/>
            <person name="Magnuson J."/>
            <person name="Mondo S."/>
            <person name="Nolan M."/>
            <person name="Ohm R."/>
            <person name="Pangilinan J."/>
            <person name="Park H.-J."/>
            <person name="Ramirez L."/>
            <person name="Alfaro M."/>
            <person name="Sun H."/>
            <person name="Tritt A."/>
            <person name="Yoshinaga Y."/>
            <person name="Zwiers L.-H."/>
            <person name="Turgeon B."/>
            <person name="Goodwin S."/>
            <person name="Spatafora J."/>
            <person name="Crous P."/>
            <person name="Grigoriev I."/>
        </authorList>
    </citation>
    <scope>NUCLEOTIDE SEQUENCE</scope>
    <source>
        <strain evidence="2">CBS 122367</strain>
    </source>
</reference>
<gene>
    <name evidence="2" type="ORF">K458DRAFT_387118</name>
</gene>
<evidence type="ECO:0008006" key="4">
    <source>
        <dbReference type="Google" id="ProtNLM"/>
    </source>
</evidence>
<dbReference type="EMBL" id="MU005577">
    <property type="protein sequence ID" value="KAF2686105.1"/>
    <property type="molecule type" value="Genomic_DNA"/>
</dbReference>
<dbReference type="GO" id="GO:0000724">
    <property type="term" value="P:double-strand break repair via homologous recombination"/>
    <property type="evidence" value="ECO:0007669"/>
    <property type="project" value="InterPro"/>
</dbReference>
<dbReference type="AlphaFoldDB" id="A0A6G1J7A0"/>
<organism evidence="2 3">
    <name type="scientific">Lentithecium fluviatile CBS 122367</name>
    <dbReference type="NCBI Taxonomy" id="1168545"/>
    <lineage>
        <taxon>Eukaryota</taxon>
        <taxon>Fungi</taxon>
        <taxon>Dikarya</taxon>
        <taxon>Ascomycota</taxon>
        <taxon>Pezizomycotina</taxon>
        <taxon>Dothideomycetes</taxon>
        <taxon>Pleosporomycetidae</taxon>
        <taxon>Pleosporales</taxon>
        <taxon>Massarineae</taxon>
        <taxon>Lentitheciaceae</taxon>
        <taxon>Lentithecium</taxon>
    </lineage>
</organism>
<keyword evidence="3" id="KW-1185">Reference proteome</keyword>
<evidence type="ECO:0000313" key="2">
    <source>
        <dbReference type="EMBL" id="KAF2686105.1"/>
    </source>
</evidence>
<dbReference type="GO" id="GO:0042148">
    <property type="term" value="P:DNA strand invasion"/>
    <property type="evidence" value="ECO:0007669"/>
    <property type="project" value="TreeGrafter"/>
</dbReference>
<proteinExistence type="predicted"/>
<evidence type="ECO:0000313" key="3">
    <source>
        <dbReference type="Proteomes" id="UP000799291"/>
    </source>
</evidence>
<name>A0A6G1J7A0_9PLEO</name>
<dbReference type="GO" id="GO:0033063">
    <property type="term" value="C:Rad51B-Rad51C-Rad51D-XRCC2 complex"/>
    <property type="evidence" value="ECO:0007669"/>
    <property type="project" value="InterPro"/>
</dbReference>
<dbReference type="OrthoDB" id="420422at2759"/>
<dbReference type="InterPro" id="IPR030547">
    <property type="entry name" value="XRCC2"/>
</dbReference>
<dbReference type="Gene3D" id="3.40.50.300">
    <property type="entry name" value="P-loop containing nucleotide triphosphate hydrolases"/>
    <property type="match status" value="1"/>
</dbReference>
<dbReference type="PANTHER" id="PTHR46644:SF2">
    <property type="entry name" value="DNA REPAIR PROTEIN XRCC2"/>
    <property type="match status" value="1"/>
</dbReference>
<dbReference type="GO" id="GO:0005657">
    <property type="term" value="C:replication fork"/>
    <property type="evidence" value="ECO:0007669"/>
    <property type="project" value="InterPro"/>
</dbReference>
<dbReference type="GO" id="GO:0005815">
    <property type="term" value="C:microtubule organizing center"/>
    <property type="evidence" value="ECO:0007669"/>
    <property type="project" value="TreeGrafter"/>
</dbReference>
<dbReference type="PANTHER" id="PTHR46644">
    <property type="entry name" value="DNA REPAIR PROTEIN XRCC2"/>
    <property type="match status" value="1"/>
</dbReference>
<evidence type="ECO:0000256" key="1">
    <source>
        <dbReference type="SAM" id="MobiDB-lite"/>
    </source>
</evidence>
<protein>
    <recommendedName>
        <fullName evidence="4">DNA recombination and repair protein Rad51-like C-terminal domain-containing protein</fullName>
    </recommendedName>
</protein>
<dbReference type="GO" id="GO:0000400">
    <property type="term" value="F:four-way junction DNA binding"/>
    <property type="evidence" value="ECO:0007669"/>
    <property type="project" value="TreeGrafter"/>
</dbReference>
<dbReference type="Proteomes" id="UP000799291">
    <property type="component" value="Unassembled WGS sequence"/>
</dbReference>
<sequence length="415" mass="45530">MDGGGASAKKLGERLLGDVAVEGLASILASLRKLALPDGARKVFGIPELDVLLLQPAPVQPPPRQITAAAQNQRQHENDDLWTPNAPSHQQHQPVQPPAPTIARQAQHPSTHQHPHILELISPPPTHHPSPAGKTSLLYHLTTHAILPSHLGTILISGLNSAVVILDPLSHFHIPRLAQIMLCHISRHLRTADRDISDEGVRIEVLECVKRSLQHVHIFRPTCWEGLLATLSSLPSYLFDGPRHRSMNRPIHALILEDMHIFTPHIRSLSTSTTSPHTATPNPNPLTTPSIHLTTHLTHLSTHLSTNIILTSHSTSPGAFRPPLPTAWPPALQARVTRLTVRRVEVVKFAPGMCVEEAEGERRKRWDIVERGRFEVWRVRPGAGPGGGGKEKGKEGEGFVFRVGGGVEIEREEGL</sequence>
<dbReference type="InterPro" id="IPR027417">
    <property type="entry name" value="P-loop_NTPase"/>
</dbReference>
<feature type="region of interest" description="Disordered" evidence="1">
    <location>
        <begin position="62"/>
        <end position="135"/>
    </location>
</feature>